<dbReference type="InterPro" id="IPR002123">
    <property type="entry name" value="Plipid/glycerol_acylTrfase"/>
</dbReference>
<dbReference type="SUPFAM" id="SSF69593">
    <property type="entry name" value="Glycerol-3-phosphate (1)-acyltransferase"/>
    <property type="match status" value="1"/>
</dbReference>
<comment type="caution">
    <text evidence="7">The sequence shown here is derived from an EMBL/GenBank/DDBJ whole genome shotgun (WGS) entry which is preliminary data.</text>
</comment>
<dbReference type="PANTHER" id="PTHR10434:SF64">
    <property type="entry name" value="1-ACYL-SN-GLYCEROL-3-PHOSPHATE ACYLTRANSFERASE-RELATED"/>
    <property type="match status" value="1"/>
</dbReference>
<keyword evidence="5 7" id="KW-0012">Acyltransferase</keyword>
<keyword evidence="4" id="KW-0443">Lipid metabolism</keyword>
<feature type="domain" description="Phospholipid/glycerol acyltransferase" evidence="6">
    <location>
        <begin position="46"/>
        <end position="158"/>
    </location>
</feature>
<comment type="pathway">
    <text evidence="1">Lipid metabolism.</text>
</comment>
<evidence type="ECO:0000256" key="2">
    <source>
        <dbReference type="ARBA" id="ARBA00022516"/>
    </source>
</evidence>
<evidence type="ECO:0000256" key="1">
    <source>
        <dbReference type="ARBA" id="ARBA00005189"/>
    </source>
</evidence>
<evidence type="ECO:0000256" key="4">
    <source>
        <dbReference type="ARBA" id="ARBA00023098"/>
    </source>
</evidence>
<evidence type="ECO:0000313" key="8">
    <source>
        <dbReference type="Proteomes" id="UP000234190"/>
    </source>
</evidence>
<keyword evidence="8" id="KW-1185">Reference proteome</keyword>
<accession>A0A2N4U684</accession>
<protein>
    <submittedName>
        <fullName evidence="7">1-acyl-sn-glycerol-3-phosphate acyltransferase</fullName>
    </submittedName>
</protein>
<dbReference type="CDD" id="cd07989">
    <property type="entry name" value="LPLAT_AGPAT-like"/>
    <property type="match status" value="1"/>
</dbReference>
<dbReference type="GO" id="GO:0006654">
    <property type="term" value="P:phosphatidic acid biosynthetic process"/>
    <property type="evidence" value="ECO:0007669"/>
    <property type="project" value="TreeGrafter"/>
</dbReference>
<keyword evidence="2" id="KW-0444">Lipid biosynthesis</keyword>
<dbReference type="AlphaFoldDB" id="A0A2N4U684"/>
<dbReference type="Pfam" id="PF01553">
    <property type="entry name" value="Acyltransferase"/>
    <property type="match status" value="1"/>
</dbReference>
<proteinExistence type="predicted"/>
<dbReference type="SMART" id="SM00563">
    <property type="entry name" value="PlsC"/>
    <property type="match status" value="1"/>
</dbReference>
<keyword evidence="3 7" id="KW-0808">Transferase</keyword>
<evidence type="ECO:0000259" key="6">
    <source>
        <dbReference type="SMART" id="SM00563"/>
    </source>
</evidence>
<dbReference type="PANTHER" id="PTHR10434">
    <property type="entry name" value="1-ACYL-SN-GLYCEROL-3-PHOSPHATE ACYLTRANSFERASE"/>
    <property type="match status" value="1"/>
</dbReference>
<dbReference type="EMBL" id="PDNW01000005">
    <property type="protein sequence ID" value="PLC50530.1"/>
    <property type="molecule type" value="Genomic_DNA"/>
</dbReference>
<dbReference type="Proteomes" id="UP000234190">
    <property type="component" value="Unassembled WGS sequence"/>
</dbReference>
<dbReference type="GO" id="GO:0003841">
    <property type="term" value="F:1-acylglycerol-3-phosphate O-acyltransferase activity"/>
    <property type="evidence" value="ECO:0007669"/>
    <property type="project" value="TreeGrafter"/>
</dbReference>
<evidence type="ECO:0000256" key="3">
    <source>
        <dbReference type="ARBA" id="ARBA00022679"/>
    </source>
</evidence>
<evidence type="ECO:0000256" key="5">
    <source>
        <dbReference type="ARBA" id="ARBA00023315"/>
    </source>
</evidence>
<name>A0A2N4U684_9BURK</name>
<reference evidence="7 8" key="1">
    <citation type="submission" date="2017-10" db="EMBL/GenBank/DDBJ databases">
        <title>Two draft genome sequences of Pusillimonas sp. strains isolated from a nitrate- and radionuclide-contaminated groundwater in Russia.</title>
        <authorList>
            <person name="Grouzdev D.S."/>
            <person name="Tourova T.P."/>
            <person name="Goeva M.A."/>
            <person name="Babich T.L."/>
            <person name="Sokolova D.S."/>
            <person name="Abdullin R."/>
            <person name="Poltaraus A.B."/>
            <person name="Toshchakov S.V."/>
            <person name="Nazina T.N."/>
        </authorList>
    </citation>
    <scope>NUCLEOTIDE SEQUENCE [LARGE SCALE GENOMIC DNA]</scope>
    <source>
        <strain evidence="7 8">JR1/69-3-13</strain>
    </source>
</reference>
<dbReference type="OrthoDB" id="9806880at2"/>
<evidence type="ECO:0000313" key="7">
    <source>
        <dbReference type="EMBL" id="PLC50530.1"/>
    </source>
</evidence>
<gene>
    <name evidence="7" type="ORF">CR159_08260</name>
</gene>
<organism evidence="7 8">
    <name type="scientific">Pollutimonas subterranea</name>
    <dbReference type="NCBI Taxonomy" id="2045210"/>
    <lineage>
        <taxon>Bacteria</taxon>
        <taxon>Pseudomonadati</taxon>
        <taxon>Pseudomonadota</taxon>
        <taxon>Betaproteobacteria</taxon>
        <taxon>Burkholderiales</taxon>
        <taxon>Alcaligenaceae</taxon>
        <taxon>Pollutimonas</taxon>
    </lineage>
</organism>
<sequence length="226" mass="25365">MLVSLFFPYCGLAARSAITVRWSRILLFFCGVRVKVSGKPISRGPALWVVNHVSWLDIFIIDSVRSVSFIAKSEIRHWPVIGWLVAGSGTVFIERGHRHAVRAVGQQMKTRFERGEIVGLFPEGTTSPGCDVAPFHSSLFDPAIRVNVDIQPLALRFFHRGRRSDYVAFVGEQTLLQNMWRLLGTTGVSVELEFLDVMSSDYCAQHGRAKVAAHAHHVVRQAIVRR</sequence>